<feature type="transmembrane region" description="Helical" evidence="6">
    <location>
        <begin position="302"/>
        <end position="319"/>
    </location>
</feature>
<dbReference type="Pfam" id="PF07690">
    <property type="entry name" value="MFS_1"/>
    <property type="match status" value="2"/>
</dbReference>
<evidence type="ECO:0000256" key="1">
    <source>
        <dbReference type="ARBA" id="ARBA00004141"/>
    </source>
</evidence>
<feature type="transmembrane region" description="Helical" evidence="6">
    <location>
        <begin position="172"/>
        <end position="190"/>
    </location>
</feature>
<feature type="transmembrane region" description="Helical" evidence="6">
    <location>
        <begin position="112"/>
        <end position="135"/>
    </location>
</feature>
<dbReference type="Gene3D" id="1.20.1250.20">
    <property type="entry name" value="MFS general substrate transporter like domains"/>
    <property type="match status" value="1"/>
</dbReference>
<dbReference type="PANTHER" id="PTHR42718:SF9">
    <property type="entry name" value="MAJOR FACILITATOR SUPERFAMILY MULTIDRUG TRANSPORTER MFSC"/>
    <property type="match status" value="1"/>
</dbReference>
<name>A0B5Z4_METTP</name>
<reference evidence="8 9" key="1">
    <citation type="submission" date="2006-10" db="EMBL/GenBank/DDBJ databases">
        <title>Complete sequence of Methanosaeta thermophila PT.</title>
        <authorList>
            <consortium name="US DOE Joint Genome Institute"/>
            <person name="Copeland A."/>
            <person name="Lucas S."/>
            <person name="Lapidus A."/>
            <person name="Barry K."/>
            <person name="Detter J.C."/>
            <person name="Glavina del Rio T."/>
            <person name="Hammon N."/>
            <person name="Israni S."/>
            <person name="Pitluck S."/>
            <person name="Chain P."/>
            <person name="Malfatti S."/>
            <person name="Shin M."/>
            <person name="Vergez L."/>
            <person name="Schmutz J."/>
            <person name="Larimer F."/>
            <person name="Land M."/>
            <person name="Hauser L."/>
            <person name="Kyrpides N."/>
            <person name="Kim E."/>
            <person name="Smith K.S."/>
            <person name="Ingram-Smith C."/>
            <person name="Richardson P."/>
        </authorList>
    </citation>
    <scope>NUCLEOTIDE SEQUENCE [LARGE SCALE GENOMIC DNA]</scope>
    <source>
        <strain evidence="9">DSM 6194 / JCM 14653 / NBRC 101360 / PT</strain>
    </source>
</reference>
<feature type="transmembrane region" description="Helical" evidence="6">
    <location>
        <begin position="356"/>
        <end position="374"/>
    </location>
</feature>
<dbReference type="Gene3D" id="1.20.1720.10">
    <property type="entry name" value="Multidrug resistance protein D"/>
    <property type="match status" value="1"/>
</dbReference>
<dbReference type="InterPro" id="IPR020846">
    <property type="entry name" value="MFS_dom"/>
</dbReference>
<dbReference type="CDD" id="cd17321">
    <property type="entry name" value="MFS_MMR_MDR_like"/>
    <property type="match status" value="1"/>
</dbReference>
<dbReference type="AlphaFoldDB" id="A0B5Z4"/>
<dbReference type="PRINTS" id="PR01036">
    <property type="entry name" value="TCRTETB"/>
</dbReference>
<evidence type="ECO:0000313" key="9">
    <source>
        <dbReference type="Proteomes" id="UP000000674"/>
    </source>
</evidence>
<evidence type="ECO:0000313" key="8">
    <source>
        <dbReference type="EMBL" id="ABK14118.1"/>
    </source>
</evidence>
<feature type="transmembrane region" description="Helical" evidence="6">
    <location>
        <begin position="267"/>
        <end position="290"/>
    </location>
</feature>
<evidence type="ECO:0000256" key="4">
    <source>
        <dbReference type="ARBA" id="ARBA00022989"/>
    </source>
</evidence>
<evidence type="ECO:0000256" key="2">
    <source>
        <dbReference type="ARBA" id="ARBA00022448"/>
    </source>
</evidence>
<feature type="transmembrane region" description="Helical" evidence="6">
    <location>
        <begin position="147"/>
        <end position="166"/>
    </location>
</feature>
<dbReference type="InterPro" id="IPR036259">
    <property type="entry name" value="MFS_trans_sf"/>
</dbReference>
<dbReference type="GO" id="GO:0022857">
    <property type="term" value="F:transmembrane transporter activity"/>
    <property type="evidence" value="ECO:0007669"/>
    <property type="project" value="InterPro"/>
</dbReference>
<dbReference type="OrthoDB" id="117970at2157"/>
<sequence>MCDPHENSDAERIQSCALVVSVIGSFLTAFMSSSINIALPAIGSELSMDAVMLSWISTAFLLAAAVFLVPFGRLADIYGRKRIFGYGIALFTLASILAPVSRSASMIIAARFVQGVGAAMIFGTAVAILTSVFPLRKRGRVIGINAASVYLGLSLGPVLGGILTQYLGWRSLFVATVPIGALALALLMNLRGEWADARGERFDLSGSLVYGISIMALVYGMSLLPSSAGRFVTVAGLAGLVLFLYLETKAENPVIEVDLFKSNRVFALSNLAALINYSATFATGFLLSLYLQYIKALDPRSAGLVLLAQPLMMTILSPLTGRLSDRMEPRLVASAGMAITLLSIVPFVFLDERTPVWFIGAVLLLLGFGLALFTPPNTNAIMSSVERKYYGIASATLGTMRLLGQMLSMSLAMVIFAIYIGRVEITPDTYSSLIESSRIAFAIFSVLCFIGIFASLARGELRGGSAATELEK</sequence>
<feature type="transmembrane region" description="Helical" evidence="6">
    <location>
        <begin position="439"/>
        <end position="457"/>
    </location>
</feature>
<dbReference type="KEGG" id="mtp:Mthe_0323"/>
<dbReference type="Proteomes" id="UP000000674">
    <property type="component" value="Chromosome"/>
</dbReference>
<organism evidence="8 9">
    <name type="scientific">Methanothrix thermoacetophila (strain DSM 6194 / JCM 14653 / NBRC 101360 / PT)</name>
    <name type="common">Methanosaeta thermophila</name>
    <dbReference type="NCBI Taxonomy" id="349307"/>
    <lineage>
        <taxon>Archaea</taxon>
        <taxon>Methanobacteriati</taxon>
        <taxon>Methanobacteriota</taxon>
        <taxon>Stenosarchaea group</taxon>
        <taxon>Methanomicrobia</taxon>
        <taxon>Methanotrichales</taxon>
        <taxon>Methanotrichaceae</taxon>
        <taxon>Methanothrix</taxon>
    </lineage>
</organism>
<dbReference type="InterPro" id="IPR011701">
    <property type="entry name" value="MFS"/>
</dbReference>
<gene>
    <name evidence="8" type="ordered locus">Mthe_0323</name>
</gene>
<feature type="transmembrane region" description="Helical" evidence="6">
    <location>
        <begin position="395"/>
        <end position="419"/>
    </location>
</feature>
<feature type="transmembrane region" description="Helical" evidence="6">
    <location>
        <begin position="228"/>
        <end position="246"/>
    </location>
</feature>
<feature type="transmembrane region" description="Helical" evidence="6">
    <location>
        <begin position="202"/>
        <end position="222"/>
    </location>
</feature>
<evidence type="ECO:0000256" key="5">
    <source>
        <dbReference type="ARBA" id="ARBA00023136"/>
    </source>
</evidence>
<protein>
    <submittedName>
        <fullName evidence="8">Major facilitator superfamily MFS_1</fullName>
    </submittedName>
</protein>
<feature type="domain" description="Major facilitator superfamily (MFS) profile" evidence="7">
    <location>
        <begin position="17"/>
        <end position="463"/>
    </location>
</feature>
<dbReference type="PANTHER" id="PTHR42718">
    <property type="entry name" value="MAJOR FACILITATOR SUPERFAMILY MULTIDRUG TRANSPORTER MFSC"/>
    <property type="match status" value="1"/>
</dbReference>
<keyword evidence="5 6" id="KW-0472">Membrane</keyword>
<dbReference type="FunFam" id="1.20.1250.20:FF:000503">
    <property type="entry name" value="Drug resistance transporter, EmrB/QacA subfamily"/>
    <property type="match status" value="1"/>
</dbReference>
<feature type="transmembrane region" description="Helical" evidence="6">
    <location>
        <begin position="331"/>
        <end position="350"/>
    </location>
</feature>
<evidence type="ECO:0000256" key="3">
    <source>
        <dbReference type="ARBA" id="ARBA00022692"/>
    </source>
</evidence>
<dbReference type="GO" id="GO:0016020">
    <property type="term" value="C:membrane"/>
    <property type="evidence" value="ECO:0007669"/>
    <property type="project" value="UniProtKB-SubCell"/>
</dbReference>
<dbReference type="SUPFAM" id="SSF103473">
    <property type="entry name" value="MFS general substrate transporter"/>
    <property type="match status" value="1"/>
</dbReference>
<dbReference type="HOGENOM" id="CLU_000960_28_3_2"/>
<keyword evidence="9" id="KW-1185">Reference proteome</keyword>
<keyword evidence="4 6" id="KW-1133">Transmembrane helix</keyword>
<evidence type="ECO:0000259" key="7">
    <source>
        <dbReference type="PROSITE" id="PS50850"/>
    </source>
</evidence>
<comment type="subcellular location">
    <subcellularLocation>
        <location evidence="1">Membrane</location>
        <topology evidence="1">Multi-pass membrane protein</topology>
    </subcellularLocation>
</comment>
<accession>A0B5Z4</accession>
<dbReference type="RefSeq" id="WP_011695517.1">
    <property type="nucleotide sequence ID" value="NC_008553.1"/>
</dbReference>
<feature type="transmembrane region" description="Helical" evidence="6">
    <location>
        <begin position="83"/>
        <end position="100"/>
    </location>
</feature>
<dbReference type="GeneID" id="4463301"/>
<feature type="transmembrane region" description="Helical" evidence="6">
    <location>
        <begin position="51"/>
        <end position="71"/>
    </location>
</feature>
<evidence type="ECO:0000256" key="6">
    <source>
        <dbReference type="SAM" id="Phobius"/>
    </source>
</evidence>
<dbReference type="EMBL" id="CP000477">
    <property type="protein sequence ID" value="ABK14118.1"/>
    <property type="molecule type" value="Genomic_DNA"/>
</dbReference>
<keyword evidence="3 6" id="KW-0812">Transmembrane</keyword>
<keyword evidence="2" id="KW-0813">Transport</keyword>
<feature type="transmembrane region" description="Helical" evidence="6">
    <location>
        <begin position="16"/>
        <end position="39"/>
    </location>
</feature>
<dbReference type="PROSITE" id="PS50850">
    <property type="entry name" value="MFS"/>
    <property type="match status" value="1"/>
</dbReference>
<proteinExistence type="predicted"/>